<dbReference type="EMBL" id="CP007790">
    <property type="protein sequence ID" value="AJK67774.1"/>
    <property type="molecule type" value="Genomic_DNA"/>
</dbReference>
<keyword evidence="1 5" id="KW-0479">Metal-binding</keyword>
<evidence type="ECO:0000256" key="3">
    <source>
        <dbReference type="ARBA" id="ARBA00023002"/>
    </source>
</evidence>
<dbReference type="InterPro" id="IPR004574">
    <property type="entry name" value="Alkb"/>
</dbReference>
<reference evidence="7 8" key="1">
    <citation type="submission" date="2014-05" db="EMBL/GenBank/DDBJ databases">
        <title>Complete genome sequence of Corynebacterium marinum DSM 44953.</title>
        <authorList>
            <person name="Schaffert L."/>
            <person name="Albersmeier A."/>
            <person name="Kalinowski J."/>
            <person name="Ruckert C."/>
        </authorList>
    </citation>
    <scope>NUCLEOTIDE SEQUENCE [LARGE SCALE GENOMIC DNA]</scope>
    <source>
        <strain evidence="7 8">DSM 44953</strain>
    </source>
</reference>
<dbReference type="InterPro" id="IPR037151">
    <property type="entry name" value="AlkB-like_sf"/>
</dbReference>
<dbReference type="Proteomes" id="UP000031928">
    <property type="component" value="Chromosome"/>
</dbReference>
<feature type="binding site" evidence="5">
    <location>
        <position position="142"/>
    </location>
    <ligand>
        <name>Fe cation</name>
        <dbReference type="ChEBI" id="CHEBI:24875"/>
        <note>catalytic</note>
    </ligand>
</feature>
<dbReference type="GO" id="GO:0035516">
    <property type="term" value="F:broad specificity oxidative DNA demethylase activity"/>
    <property type="evidence" value="ECO:0007669"/>
    <property type="project" value="TreeGrafter"/>
</dbReference>
<keyword evidence="2" id="KW-0223">Dioxygenase</keyword>
<keyword evidence="3" id="KW-0560">Oxidoreductase</keyword>
<dbReference type="InterPro" id="IPR027450">
    <property type="entry name" value="AlkB-like"/>
</dbReference>
<feature type="binding site" evidence="5">
    <location>
        <position position="144"/>
    </location>
    <ligand>
        <name>Fe cation</name>
        <dbReference type="ChEBI" id="CHEBI:24875"/>
        <note>catalytic</note>
    </ligand>
</feature>
<dbReference type="PANTHER" id="PTHR16557">
    <property type="entry name" value="ALKYLATED DNA REPAIR PROTEIN ALKB-RELATED"/>
    <property type="match status" value="1"/>
</dbReference>
<feature type="binding site" evidence="5">
    <location>
        <position position="198"/>
    </location>
    <ligand>
        <name>Fe cation</name>
        <dbReference type="ChEBI" id="CHEBI:24875"/>
        <note>catalytic</note>
    </ligand>
</feature>
<comment type="cofactor">
    <cofactor evidence="5">
        <name>Fe(2+)</name>
        <dbReference type="ChEBI" id="CHEBI:29033"/>
    </cofactor>
    <text evidence="5">Binds 1 Fe(2+) ion per subunit.</text>
</comment>
<dbReference type="STRING" id="1224162.B840_00670"/>
<organism evidence="7 8">
    <name type="scientific">Corynebacterium marinum DSM 44953</name>
    <dbReference type="NCBI Taxonomy" id="1224162"/>
    <lineage>
        <taxon>Bacteria</taxon>
        <taxon>Bacillati</taxon>
        <taxon>Actinomycetota</taxon>
        <taxon>Actinomycetes</taxon>
        <taxon>Mycobacteriales</taxon>
        <taxon>Corynebacteriaceae</taxon>
        <taxon>Corynebacterium</taxon>
    </lineage>
</organism>
<keyword evidence="8" id="KW-1185">Reference proteome</keyword>
<dbReference type="GO" id="GO:0035513">
    <property type="term" value="P:oxidative RNA demethylation"/>
    <property type="evidence" value="ECO:0007669"/>
    <property type="project" value="TreeGrafter"/>
</dbReference>
<dbReference type="AlphaFoldDB" id="A0A0B6TNE5"/>
<evidence type="ECO:0000256" key="5">
    <source>
        <dbReference type="PIRSR" id="PIRSR604574-2"/>
    </source>
</evidence>
<dbReference type="SUPFAM" id="SSF51197">
    <property type="entry name" value="Clavaminate synthase-like"/>
    <property type="match status" value="1"/>
</dbReference>
<dbReference type="HOGENOM" id="CLU_039677_2_0_11"/>
<sequence length="270" mass="28966">MLFDAPLPRPPREVRAGVAHLPGFLTLEQQAEMVGLARGIARAAAGTPAAMRRVPVGHGDGMTSAYLMALGQAYLSQPFRYVPRGAGGVEAPDVPAEWRELARRALLDAVRISPDLVPWAAAYRADVALVNYYPPGASMGLHVDAMEESPAPVVSLSIGDEALFRMGGTEGRSKPWDDVLLMSGDLLVFGGPARRAYHGVPRIHPGTAPAGCGVTEGRLNITIRQVDHLAAHPTGELCKIVHTYIRRTGPMHECERCSGEILQSDHHGDH</sequence>
<evidence type="ECO:0000256" key="1">
    <source>
        <dbReference type="ARBA" id="ARBA00022723"/>
    </source>
</evidence>
<dbReference type="Pfam" id="PF13532">
    <property type="entry name" value="2OG-FeII_Oxy_2"/>
    <property type="match status" value="1"/>
</dbReference>
<dbReference type="KEGG" id="cmq:B840_00670"/>
<name>A0A0B6TNE5_9CORY</name>
<dbReference type="PROSITE" id="PS51471">
    <property type="entry name" value="FE2OG_OXY"/>
    <property type="match status" value="1"/>
</dbReference>
<dbReference type="RefSeq" id="WP_084602688.1">
    <property type="nucleotide sequence ID" value="NZ_CP007790.1"/>
</dbReference>
<proteinExistence type="predicted"/>
<gene>
    <name evidence="7" type="ORF">B840_00670</name>
</gene>
<dbReference type="GO" id="GO:0008198">
    <property type="term" value="F:ferrous iron binding"/>
    <property type="evidence" value="ECO:0007669"/>
    <property type="project" value="TreeGrafter"/>
</dbReference>
<evidence type="ECO:0000313" key="7">
    <source>
        <dbReference type="EMBL" id="AJK67774.1"/>
    </source>
</evidence>
<protein>
    <recommendedName>
        <fullName evidence="6">Fe2OG dioxygenase domain-containing protein</fullName>
    </recommendedName>
</protein>
<accession>A0A0B6TNE5</accession>
<dbReference type="InterPro" id="IPR005123">
    <property type="entry name" value="Oxoglu/Fe-dep_dioxygenase_dom"/>
</dbReference>
<evidence type="ECO:0000256" key="4">
    <source>
        <dbReference type="ARBA" id="ARBA00023004"/>
    </source>
</evidence>
<dbReference type="OrthoDB" id="9796932at2"/>
<evidence type="ECO:0000259" key="6">
    <source>
        <dbReference type="PROSITE" id="PS51471"/>
    </source>
</evidence>
<feature type="domain" description="Fe2OG dioxygenase" evidence="6">
    <location>
        <begin position="124"/>
        <end position="227"/>
    </location>
</feature>
<evidence type="ECO:0000313" key="8">
    <source>
        <dbReference type="Proteomes" id="UP000031928"/>
    </source>
</evidence>
<dbReference type="GO" id="GO:0035515">
    <property type="term" value="F:oxidative RNA demethylase activity"/>
    <property type="evidence" value="ECO:0007669"/>
    <property type="project" value="TreeGrafter"/>
</dbReference>
<dbReference type="PANTHER" id="PTHR16557:SF2">
    <property type="entry name" value="NUCLEIC ACID DIOXYGENASE ALKBH1"/>
    <property type="match status" value="1"/>
</dbReference>
<dbReference type="Gene3D" id="2.60.120.590">
    <property type="entry name" value="Alpha-ketoglutarate-dependent dioxygenase AlkB-like"/>
    <property type="match status" value="1"/>
</dbReference>
<dbReference type="GO" id="GO:0005737">
    <property type="term" value="C:cytoplasm"/>
    <property type="evidence" value="ECO:0007669"/>
    <property type="project" value="TreeGrafter"/>
</dbReference>
<evidence type="ECO:0000256" key="2">
    <source>
        <dbReference type="ARBA" id="ARBA00022964"/>
    </source>
</evidence>
<keyword evidence="4 5" id="KW-0408">Iron</keyword>